<evidence type="ECO:0000259" key="1">
    <source>
        <dbReference type="Pfam" id="PF23343"/>
    </source>
</evidence>
<dbReference type="EMBL" id="OM869660">
    <property type="protein sequence ID" value="UPW41755.1"/>
    <property type="molecule type" value="Genomic_DNA"/>
</dbReference>
<accession>A0A976N2U2</accession>
<name>A0A976N2U2_9VIRU</name>
<protein>
    <submittedName>
        <fullName evidence="2">Replication initiator protein</fullName>
    </submittedName>
</protein>
<reference evidence="2" key="1">
    <citation type="submission" date="2022-02" db="EMBL/GenBank/DDBJ databases">
        <title>Towards deciphering the DNA virus diversity associated with rodent species in the families Cricetidae and Heteromyidae.</title>
        <authorList>
            <person name="Lund M."/>
            <person name="Larsen B.B."/>
            <person name="Gryseels S."/>
            <person name="Kraberger S."/>
            <person name="Rowsey D.M."/>
            <person name="Steger L."/>
            <person name="Yule K.M."/>
            <person name="Upham N.S."/>
            <person name="Worobey M."/>
            <person name="Van Doorslaer K."/>
            <person name="Varsani A."/>
        </authorList>
    </citation>
    <scope>NUCLEOTIDE SEQUENCE</scope>
    <source>
        <strain evidence="2">NeonRodF7_16</strain>
    </source>
</reference>
<dbReference type="InterPro" id="IPR056906">
    <property type="entry name" value="ORF2/G2P_dom"/>
</dbReference>
<proteinExistence type="predicted"/>
<evidence type="ECO:0000313" key="2">
    <source>
        <dbReference type="EMBL" id="UPW41755.1"/>
    </source>
</evidence>
<sequence length="304" mass="35972">MCMMPFAAYLRMLPNGKNKVQILDKTIVLSPQKLEYLRSFDKPPKKAGDFQYIEIPCGRCFECRQRYASDWSIRCYHESILHEENTFLTLTYSDEFLPPASSLRQRDVQLFLKRLRKSIAPKKIRYFYCGEYGPKTLRPHYHLLLFNYYPKDAVKVQASKKEGYASAEIMRLWPFGYHILGNAGYASARYVARYCLKKSSAPLRILGREPEFMRMSRRPGLGFEFLQKYQTDIYPRDYVVVEGNIVSKPPRYYDNKLKEYDLALYQRIHNERLSHKSDLTPQQQYVKGHSKELRYSTIKETEVL</sequence>
<organism evidence="2">
    <name type="scientific">Peromfec virus RodF7_16</name>
    <dbReference type="NCBI Taxonomy" id="2929351"/>
    <lineage>
        <taxon>Viruses</taxon>
        <taxon>Monodnaviria</taxon>
        <taxon>Sangervirae</taxon>
        <taxon>Phixviricota</taxon>
        <taxon>Malgrandaviricetes</taxon>
        <taxon>Petitvirales</taxon>
        <taxon>Microviridae</taxon>
    </lineage>
</organism>
<dbReference type="Pfam" id="PF23343">
    <property type="entry name" value="REP_ORF2-G2P"/>
    <property type="match status" value="1"/>
</dbReference>
<feature type="domain" description="Replication-associated protein ORF2/G2P" evidence="1">
    <location>
        <begin position="85"/>
        <end position="198"/>
    </location>
</feature>